<evidence type="ECO:0000313" key="1">
    <source>
        <dbReference type="EMBL" id="MBW7476666.1"/>
    </source>
</evidence>
<protein>
    <submittedName>
        <fullName evidence="1">DUF4194 domain-containing protein</fullName>
    </submittedName>
</protein>
<evidence type="ECO:0000313" key="2">
    <source>
        <dbReference type="Proteomes" id="UP000812277"/>
    </source>
</evidence>
<gene>
    <name evidence="1" type="ORF">K0T92_18260</name>
</gene>
<reference evidence="1 2" key="1">
    <citation type="submission" date="2021-07" db="EMBL/GenBank/DDBJ databases">
        <title>Paenibacillus radiodurans sp. nov., isolated from the southeastern edge of Tengger Desert.</title>
        <authorList>
            <person name="Zhang G."/>
        </authorList>
    </citation>
    <scope>NUCLEOTIDE SEQUENCE [LARGE SCALE GENOMIC DNA]</scope>
    <source>
        <strain evidence="1 2">DT7-4</strain>
    </source>
</reference>
<dbReference type="EMBL" id="JAHZIJ010000015">
    <property type="protein sequence ID" value="MBW7476666.1"/>
    <property type="molecule type" value="Genomic_DNA"/>
</dbReference>
<proteinExistence type="predicted"/>
<dbReference type="InterPro" id="IPR025449">
    <property type="entry name" value="JetB"/>
</dbReference>
<organism evidence="1 2">
    <name type="scientific">Paenibacillus oenotherae</name>
    <dbReference type="NCBI Taxonomy" id="1435645"/>
    <lineage>
        <taxon>Bacteria</taxon>
        <taxon>Bacillati</taxon>
        <taxon>Bacillota</taxon>
        <taxon>Bacilli</taxon>
        <taxon>Bacillales</taxon>
        <taxon>Paenibacillaceae</taxon>
        <taxon>Paenibacillus</taxon>
    </lineage>
</organism>
<accession>A0ABS7D9X3</accession>
<dbReference type="RefSeq" id="WP_219873911.1">
    <property type="nucleotide sequence ID" value="NZ_JAHZIJ010000015.1"/>
</dbReference>
<dbReference type="Proteomes" id="UP000812277">
    <property type="component" value="Unassembled WGS sequence"/>
</dbReference>
<keyword evidence="2" id="KW-1185">Reference proteome</keyword>
<comment type="caution">
    <text evidence="1">The sequence shown here is derived from an EMBL/GenBank/DDBJ whole genome shotgun (WGS) entry which is preliminary data.</text>
</comment>
<dbReference type="Pfam" id="PF13835">
    <property type="entry name" value="DUF4194"/>
    <property type="match status" value="1"/>
</dbReference>
<name>A0ABS7D9X3_9BACL</name>
<sequence>MRHVFFGVLRDYFAVTGWRLEKDDHYGIMSLINIYDHNRFRIDRFTTLFLYTCRLIYEEEREQASSFHTVKTDTQAIVEKMQMLGLLEKGKTTQKERMDAQRTLAHHNIIQKMDTSAWNSEGNQILILPSILSIVSNQGINDMMAELEELRKDDVDKTEPGLEDAE</sequence>